<name>A0ABD0VCP0_DENTH</name>
<feature type="region of interest" description="Disordered" evidence="1">
    <location>
        <begin position="156"/>
        <end position="190"/>
    </location>
</feature>
<dbReference type="PANTHER" id="PTHR37244">
    <property type="entry name" value="NADP-SPECIFIC GLUTAMATE DEHYDROGENASE"/>
    <property type="match status" value="1"/>
</dbReference>
<evidence type="ECO:0000313" key="3">
    <source>
        <dbReference type="Proteomes" id="UP001552299"/>
    </source>
</evidence>
<accession>A0ABD0VCP0</accession>
<keyword evidence="3" id="KW-1185">Reference proteome</keyword>
<dbReference type="AlphaFoldDB" id="A0ABD0VCP0"/>
<reference evidence="2 3" key="1">
    <citation type="journal article" date="2024" name="Plant Biotechnol. J.">
        <title>Dendrobium thyrsiflorum genome and its molecular insights into genes involved in important horticultural traits.</title>
        <authorList>
            <person name="Chen B."/>
            <person name="Wang J.Y."/>
            <person name="Zheng P.J."/>
            <person name="Li K.L."/>
            <person name="Liang Y.M."/>
            <person name="Chen X.F."/>
            <person name="Zhang C."/>
            <person name="Zhao X."/>
            <person name="He X."/>
            <person name="Zhang G.Q."/>
            <person name="Liu Z.J."/>
            <person name="Xu Q."/>
        </authorList>
    </citation>
    <scope>NUCLEOTIDE SEQUENCE [LARGE SCALE GENOMIC DNA]</scope>
    <source>
        <strain evidence="2">GZMU011</strain>
    </source>
</reference>
<proteinExistence type="predicted"/>
<evidence type="ECO:0000256" key="1">
    <source>
        <dbReference type="SAM" id="MobiDB-lite"/>
    </source>
</evidence>
<dbReference type="PANTHER" id="PTHR37244:SF1">
    <property type="entry name" value="NADP-SPECIFIC GLUTAMATE DEHYDROGENASE"/>
    <property type="match status" value="1"/>
</dbReference>
<sequence>MDHNNLHQLRYFKLHLPIPINRCSHLPKSLILFYLSSNEAPLEINGVRIPLNKSASIILRRLQSTKAVGESEVVFVSIDRIFVGDGLSFEVCIHEEKALKGIFRQGARRTLDSEIIILMMETEICLVTDQGFLIREKVESRINRFYPKLTSILEEHEEDHDDNDQDVKQVIKGSDDSDCAKKEKRSRNVQ</sequence>
<feature type="compositionally biased region" description="Basic and acidic residues" evidence="1">
    <location>
        <begin position="165"/>
        <end position="181"/>
    </location>
</feature>
<evidence type="ECO:0000313" key="2">
    <source>
        <dbReference type="EMBL" id="KAL0922984.1"/>
    </source>
</evidence>
<dbReference type="EMBL" id="JANQDX010000006">
    <property type="protein sequence ID" value="KAL0922984.1"/>
    <property type="molecule type" value="Genomic_DNA"/>
</dbReference>
<gene>
    <name evidence="2" type="ORF">M5K25_007022</name>
</gene>
<protein>
    <submittedName>
        <fullName evidence="2">Uncharacterized protein</fullName>
    </submittedName>
</protein>
<comment type="caution">
    <text evidence="2">The sequence shown here is derived from an EMBL/GenBank/DDBJ whole genome shotgun (WGS) entry which is preliminary data.</text>
</comment>
<organism evidence="2 3">
    <name type="scientific">Dendrobium thyrsiflorum</name>
    <name type="common">Pinecone-like raceme dendrobium</name>
    <name type="synonym">Orchid</name>
    <dbReference type="NCBI Taxonomy" id="117978"/>
    <lineage>
        <taxon>Eukaryota</taxon>
        <taxon>Viridiplantae</taxon>
        <taxon>Streptophyta</taxon>
        <taxon>Embryophyta</taxon>
        <taxon>Tracheophyta</taxon>
        <taxon>Spermatophyta</taxon>
        <taxon>Magnoliopsida</taxon>
        <taxon>Liliopsida</taxon>
        <taxon>Asparagales</taxon>
        <taxon>Orchidaceae</taxon>
        <taxon>Epidendroideae</taxon>
        <taxon>Malaxideae</taxon>
        <taxon>Dendrobiinae</taxon>
        <taxon>Dendrobium</taxon>
    </lineage>
</organism>
<dbReference type="Proteomes" id="UP001552299">
    <property type="component" value="Unassembled WGS sequence"/>
</dbReference>